<reference evidence="2 3" key="1">
    <citation type="submission" date="2016-11" db="EMBL/GenBank/DDBJ databases">
        <title>Comparative genomics of co-occurring bacteria in distinct bioleaching systems unravels niche-specific adaptation.</title>
        <authorList>
            <person name="Zhang X."/>
            <person name="Liu X."/>
            <person name="Yin H."/>
        </authorList>
    </citation>
    <scope>NUCLEOTIDE SEQUENCE [LARGE SCALE GENOMIC DNA]</scope>
    <source>
        <strain evidence="2 3">DX</strain>
    </source>
</reference>
<comment type="caution">
    <text evidence="2">The sequence shown here is derived from an EMBL/GenBank/DDBJ whole genome shotgun (WGS) entry which is preliminary data.</text>
</comment>
<organism evidence="2 3">
    <name type="scientific">Leptospirillum ferriphilum</name>
    <dbReference type="NCBI Taxonomy" id="178606"/>
    <lineage>
        <taxon>Bacteria</taxon>
        <taxon>Pseudomonadati</taxon>
        <taxon>Nitrospirota</taxon>
        <taxon>Nitrospiria</taxon>
        <taxon>Nitrospirales</taxon>
        <taxon>Nitrospiraceae</taxon>
        <taxon>Leptospirillum</taxon>
    </lineage>
</organism>
<gene>
    <name evidence="2" type="ORF">BOX24_05580</name>
</gene>
<protein>
    <submittedName>
        <fullName evidence="2">Uncharacterized protein</fullName>
    </submittedName>
</protein>
<proteinExistence type="predicted"/>
<dbReference type="EMBL" id="MPOJ01000010">
    <property type="protein sequence ID" value="OOH72857.1"/>
    <property type="molecule type" value="Genomic_DNA"/>
</dbReference>
<accession>A0A1V3SWJ0</accession>
<feature type="region of interest" description="Disordered" evidence="1">
    <location>
        <begin position="1"/>
        <end position="22"/>
    </location>
</feature>
<evidence type="ECO:0000313" key="2">
    <source>
        <dbReference type="EMBL" id="OOH72857.1"/>
    </source>
</evidence>
<dbReference type="AlphaFoldDB" id="A0A1V3SWJ0"/>
<dbReference type="Proteomes" id="UP000188586">
    <property type="component" value="Unassembled WGS sequence"/>
</dbReference>
<evidence type="ECO:0000313" key="3">
    <source>
        <dbReference type="Proteomes" id="UP000188586"/>
    </source>
</evidence>
<name>A0A1V3SWJ0_9BACT</name>
<sequence>MGRLAIGKAMEEGQGNRQGQRTNKLQEIFPEVDKGQSRDLVAERVGMGSEKTYEAAKILKAKIEKN</sequence>
<evidence type="ECO:0000256" key="1">
    <source>
        <dbReference type="SAM" id="MobiDB-lite"/>
    </source>
</evidence>